<organism evidence="8 9">
    <name type="scientific">Tritonibacter aquimaris</name>
    <dbReference type="NCBI Taxonomy" id="2663379"/>
    <lineage>
        <taxon>Bacteria</taxon>
        <taxon>Pseudomonadati</taxon>
        <taxon>Pseudomonadota</taxon>
        <taxon>Alphaproteobacteria</taxon>
        <taxon>Rhodobacterales</taxon>
        <taxon>Paracoccaceae</taxon>
        <taxon>Tritonibacter</taxon>
    </lineage>
</organism>
<feature type="transmembrane region" description="Helical" evidence="5">
    <location>
        <begin position="21"/>
        <end position="43"/>
    </location>
</feature>
<dbReference type="AlphaFoldDB" id="A0A844B0S6"/>
<dbReference type="Gene3D" id="1.20.1560.10">
    <property type="entry name" value="ABC transporter type 1, transmembrane domain"/>
    <property type="match status" value="1"/>
</dbReference>
<evidence type="ECO:0000259" key="7">
    <source>
        <dbReference type="PROSITE" id="PS50929"/>
    </source>
</evidence>
<dbReference type="PANTHER" id="PTHR43394:SF1">
    <property type="entry name" value="ATP-BINDING CASSETTE SUB-FAMILY B MEMBER 10, MITOCHONDRIAL"/>
    <property type="match status" value="1"/>
</dbReference>
<comment type="subcellular location">
    <subcellularLocation>
        <location evidence="1">Cell membrane</location>
        <topology evidence="1">Multi-pass membrane protein</topology>
    </subcellularLocation>
</comment>
<feature type="domain" description="ABC transmembrane type-1" evidence="7">
    <location>
        <begin position="23"/>
        <end position="300"/>
    </location>
</feature>
<accession>A0A844B0S6</accession>
<dbReference type="Gene3D" id="3.40.50.300">
    <property type="entry name" value="P-loop containing nucleotide triphosphate hydrolases"/>
    <property type="match status" value="1"/>
</dbReference>
<dbReference type="GO" id="GO:0005886">
    <property type="term" value="C:plasma membrane"/>
    <property type="evidence" value="ECO:0007669"/>
    <property type="project" value="UniProtKB-SubCell"/>
</dbReference>
<evidence type="ECO:0000313" key="9">
    <source>
        <dbReference type="Proteomes" id="UP000436694"/>
    </source>
</evidence>
<comment type="caution">
    <text evidence="8">The sequence shown here is derived from an EMBL/GenBank/DDBJ whole genome shotgun (WGS) entry which is preliminary data.</text>
</comment>
<dbReference type="SUPFAM" id="SSF90123">
    <property type="entry name" value="ABC transporter transmembrane region"/>
    <property type="match status" value="1"/>
</dbReference>
<keyword evidence="4 5" id="KW-0472">Membrane</keyword>
<protein>
    <submittedName>
        <fullName evidence="8">ATP-binding cassette domain-containing protein</fullName>
    </submittedName>
</protein>
<dbReference type="PROSITE" id="PS50893">
    <property type="entry name" value="ABC_TRANSPORTER_2"/>
    <property type="match status" value="1"/>
</dbReference>
<dbReference type="InterPro" id="IPR036640">
    <property type="entry name" value="ABC1_TM_sf"/>
</dbReference>
<evidence type="ECO:0000259" key="6">
    <source>
        <dbReference type="PROSITE" id="PS50893"/>
    </source>
</evidence>
<feature type="transmembrane region" description="Helical" evidence="5">
    <location>
        <begin position="142"/>
        <end position="175"/>
    </location>
</feature>
<dbReference type="GO" id="GO:0015421">
    <property type="term" value="F:ABC-type oligopeptide transporter activity"/>
    <property type="evidence" value="ECO:0007669"/>
    <property type="project" value="TreeGrafter"/>
</dbReference>
<evidence type="ECO:0000256" key="1">
    <source>
        <dbReference type="ARBA" id="ARBA00004651"/>
    </source>
</evidence>
<dbReference type="InterPro" id="IPR003439">
    <property type="entry name" value="ABC_transporter-like_ATP-bd"/>
</dbReference>
<evidence type="ECO:0000256" key="5">
    <source>
        <dbReference type="SAM" id="Phobius"/>
    </source>
</evidence>
<dbReference type="SUPFAM" id="SSF52540">
    <property type="entry name" value="P-loop containing nucleoside triphosphate hydrolases"/>
    <property type="match status" value="1"/>
</dbReference>
<dbReference type="Proteomes" id="UP000436694">
    <property type="component" value="Unassembled WGS sequence"/>
</dbReference>
<feature type="transmembrane region" description="Helical" evidence="5">
    <location>
        <begin position="244"/>
        <end position="265"/>
    </location>
</feature>
<keyword evidence="9" id="KW-1185">Reference proteome</keyword>
<feature type="domain" description="ABC transporter" evidence="6">
    <location>
        <begin position="331"/>
        <end position="564"/>
    </location>
</feature>
<keyword evidence="3 5" id="KW-1133">Transmembrane helix</keyword>
<dbReference type="GO" id="GO:0005524">
    <property type="term" value="F:ATP binding"/>
    <property type="evidence" value="ECO:0007669"/>
    <property type="project" value="UniProtKB-KW"/>
</dbReference>
<name>A0A844B0S6_9RHOB</name>
<sequence length="566" mass="61926">MGMETREFIGRVTTMRRDIPLGAASFSLNILSLLMPISILLIFDRVIPFQSAETLRMLTLVLLVSATMELVLRWSRSVLLNVSAEEAAVSNYKHFMGKVLHANTVQFSSAPGSAYFERFVAVSQLRDHHSGQNQTLAIDLPFTLLFAVMIGLIGGWLALVPLGAFCAVLIFTFFMKRAQWSLFSARKTVDTRRYAFLAELLSNMATIKSNRMERQMARRFEMLEEQTVGISQRLIQFSGLSQNFGAVFSQLTVASMGLLGAFLVIKGSIGIAELAACMLLNGRIIQPLTKLMTLWVQSENVAVSRAKLDEMEALESTKTPETPLDPIEGRVVLSDVSMARLNGSGMAFEGAEFVADPGATVLIAAKNAWMVRAFIEGVAGQRAPTSGSISIDGRDAADRVTQRGRNALVVLENEPAILSGSLLENLAAFGDAEQVERAKYFAALLGLEKRIHRLPMGYSTKLNTGTTFEKDPVNRQLIALTRALALEPRILVMNEPTAVLDTTEREALSRCLAALSPRPTIVMASPDPRMKRLADQTVTLELSEDAWHQDAAADAAMALKLKQGAA</sequence>
<evidence type="ECO:0000256" key="3">
    <source>
        <dbReference type="ARBA" id="ARBA00022989"/>
    </source>
</evidence>
<dbReference type="PANTHER" id="PTHR43394">
    <property type="entry name" value="ATP-DEPENDENT PERMEASE MDL1, MITOCHONDRIAL"/>
    <property type="match status" value="1"/>
</dbReference>
<evidence type="ECO:0000256" key="2">
    <source>
        <dbReference type="ARBA" id="ARBA00022692"/>
    </source>
</evidence>
<keyword evidence="2 5" id="KW-0812">Transmembrane</keyword>
<evidence type="ECO:0000313" key="8">
    <source>
        <dbReference type="EMBL" id="MQY43902.1"/>
    </source>
</evidence>
<gene>
    <name evidence="8" type="ORF">GG681_14745</name>
</gene>
<dbReference type="InterPro" id="IPR027417">
    <property type="entry name" value="P-loop_NTPase"/>
</dbReference>
<dbReference type="InterPro" id="IPR011527">
    <property type="entry name" value="ABC1_TM_dom"/>
</dbReference>
<dbReference type="Pfam" id="PF00664">
    <property type="entry name" value="ABC_membrane"/>
    <property type="match status" value="1"/>
</dbReference>
<dbReference type="PROSITE" id="PS50929">
    <property type="entry name" value="ABC_TM1F"/>
    <property type="match status" value="1"/>
</dbReference>
<dbReference type="GO" id="GO:0016887">
    <property type="term" value="F:ATP hydrolysis activity"/>
    <property type="evidence" value="ECO:0007669"/>
    <property type="project" value="InterPro"/>
</dbReference>
<keyword evidence="8" id="KW-0067">ATP-binding</keyword>
<keyword evidence="8" id="KW-0547">Nucleotide-binding</keyword>
<proteinExistence type="predicted"/>
<dbReference type="EMBL" id="WIXK01000009">
    <property type="protein sequence ID" value="MQY43902.1"/>
    <property type="molecule type" value="Genomic_DNA"/>
</dbReference>
<dbReference type="InterPro" id="IPR039421">
    <property type="entry name" value="Type_1_exporter"/>
</dbReference>
<evidence type="ECO:0000256" key="4">
    <source>
        <dbReference type="ARBA" id="ARBA00023136"/>
    </source>
</evidence>
<reference evidence="8 9" key="1">
    <citation type="submission" date="2019-10" db="EMBL/GenBank/DDBJ databases">
        <title>Epibacterium sp. nov., isolated from seawater.</title>
        <authorList>
            <person name="Zhang X."/>
            <person name="Li N."/>
        </authorList>
    </citation>
    <scope>NUCLEOTIDE SEQUENCE [LARGE SCALE GENOMIC DNA]</scope>
    <source>
        <strain evidence="8 9">SM1969</strain>
    </source>
</reference>